<dbReference type="EMBL" id="CANHGI010000002">
    <property type="protein sequence ID" value="CAI5440691.1"/>
    <property type="molecule type" value="Genomic_DNA"/>
</dbReference>
<evidence type="ECO:0000313" key="1">
    <source>
        <dbReference type="EMBL" id="CAI5440691.1"/>
    </source>
</evidence>
<proteinExistence type="predicted"/>
<name>A0A9P1IAS0_9PELO</name>
<keyword evidence="2" id="KW-1185">Reference proteome</keyword>
<dbReference type="Proteomes" id="UP001152747">
    <property type="component" value="Unassembled WGS sequence"/>
</dbReference>
<comment type="caution">
    <text evidence="1">The sequence shown here is derived from an EMBL/GenBank/DDBJ whole genome shotgun (WGS) entry which is preliminary data.</text>
</comment>
<dbReference type="AlphaFoldDB" id="A0A9P1IAS0"/>
<dbReference type="OrthoDB" id="5824350at2759"/>
<gene>
    <name evidence="1" type="ORF">CAMP_LOCUS3328</name>
</gene>
<evidence type="ECO:0000313" key="2">
    <source>
        <dbReference type="Proteomes" id="UP001152747"/>
    </source>
</evidence>
<sequence length="250" mass="28706">MNLDKTRFCSTYLSLKIVGDQKNCAMKIGKISNRCEALKSCCESASRCEQDAIFTETGRTLTGLKEEIAIKLAECAEKMTPKKSLSPRKILKSPPFSLCLNYLQCQKDAYNLKAHCFDPDFHYQKCAEKLGGEIRKMHEKREEAFEYLDKCVPIVNVTREFMITERVCRASALKIQNSPTNFVELQKSGQNCHFHVAQKRQECAILRDCCVQADVCERSALYAAISDEYLLRRTELRQELELCRNSDFLQ</sequence>
<reference evidence="1" key="1">
    <citation type="submission" date="2022-11" db="EMBL/GenBank/DDBJ databases">
        <authorList>
            <person name="Kikuchi T."/>
        </authorList>
    </citation>
    <scope>NUCLEOTIDE SEQUENCE</scope>
    <source>
        <strain evidence="1">PS1010</strain>
    </source>
</reference>
<protein>
    <submittedName>
        <fullName evidence="1">Uncharacterized protein</fullName>
    </submittedName>
</protein>
<organism evidence="1 2">
    <name type="scientific">Caenorhabditis angaria</name>
    <dbReference type="NCBI Taxonomy" id="860376"/>
    <lineage>
        <taxon>Eukaryota</taxon>
        <taxon>Metazoa</taxon>
        <taxon>Ecdysozoa</taxon>
        <taxon>Nematoda</taxon>
        <taxon>Chromadorea</taxon>
        <taxon>Rhabditida</taxon>
        <taxon>Rhabditina</taxon>
        <taxon>Rhabditomorpha</taxon>
        <taxon>Rhabditoidea</taxon>
        <taxon>Rhabditidae</taxon>
        <taxon>Peloderinae</taxon>
        <taxon>Caenorhabditis</taxon>
    </lineage>
</organism>
<accession>A0A9P1IAS0</accession>